<name>A0AAQ1MCB3_9FIRM</name>
<dbReference type="NCBIfam" id="TIGR02832">
    <property type="entry name" value="spo_yunB"/>
    <property type="match status" value="1"/>
</dbReference>
<dbReference type="AlphaFoldDB" id="A0AAQ1MCB3"/>
<reference evidence="2" key="1">
    <citation type="submission" date="2016-11" db="EMBL/GenBank/DDBJ databases">
        <authorList>
            <person name="Jaros S."/>
            <person name="Januszkiewicz K."/>
            <person name="Wedrychowicz H."/>
        </authorList>
    </citation>
    <scope>NUCLEOTIDE SEQUENCE [LARGE SCALE GENOMIC DNA]</scope>
    <source>
        <strain evidence="2">DSM 4029</strain>
    </source>
</reference>
<dbReference type="EMBL" id="FQVY01000001">
    <property type="protein sequence ID" value="SHF76990.1"/>
    <property type="molecule type" value="Genomic_DNA"/>
</dbReference>
<organism evidence="1 2">
    <name type="scientific">Bittarella massiliensis</name>
    <name type="common">ex Durand et al. 2017</name>
    <dbReference type="NCBI Taxonomy" id="1720313"/>
    <lineage>
        <taxon>Bacteria</taxon>
        <taxon>Bacillati</taxon>
        <taxon>Bacillota</taxon>
        <taxon>Clostridia</taxon>
        <taxon>Eubacteriales</taxon>
        <taxon>Oscillospiraceae</taxon>
        <taxon>Bittarella (ex Durand et al. 2017)</taxon>
    </lineage>
</organism>
<gene>
    <name evidence="1" type="ORF">SAMN05444424_0620</name>
</gene>
<dbReference type="Pfam" id="PF09560">
    <property type="entry name" value="Spore_YunB"/>
    <property type="match status" value="1"/>
</dbReference>
<dbReference type="RefSeq" id="WP_044992332.1">
    <property type="nucleotide sequence ID" value="NZ_FQVY01000001.1"/>
</dbReference>
<comment type="caution">
    <text evidence="1">The sequence shown here is derived from an EMBL/GenBank/DDBJ whole genome shotgun (WGS) entry which is preliminary data.</text>
</comment>
<dbReference type="Proteomes" id="UP000184089">
    <property type="component" value="Unassembled WGS sequence"/>
</dbReference>
<accession>A0AAQ1MCB3</accession>
<protein>
    <submittedName>
        <fullName evidence="1">Sporulation protein YunB</fullName>
    </submittedName>
</protein>
<sequence length="225" mass="24608">MRHRRKRHRREWLLRVGVLLLVLFGAVAAIDHQLRPMVQSFATYQIKSFATEVIDAAILDYLGKEGVEYGTFSTVTRDANAQVTGISLNTVNVNLFKAGITDRINSEMSQIGLQTIKIPVGSLLGTQILQGVGPDITLRVQPSSYATCSVDSQFDSAGINQTRHRVVLKVSVMLSAIIPGYVTQTELNVGYTLAETIIVGATPDQFTHVTGDDSSLIGKINDYTK</sequence>
<evidence type="ECO:0000313" key="1">
    <source>
        <dbReference type="EMBL" id="SHF76990.1"/>
    </source>
</evidence>
<proteinExistence type="predicted"/>
<evidence type="ECO:0000313" key="2">
    <source>
        <dbReference type="Proteomes" id="UP000184089"/>
    </source>
</evidence>
<dbReference type="InterPro" id="IPR014197">
    <property type="entry name" value="Sporulation_prot_YunB"/>
</dbReference>